<accession>A0A848HDI9</accession>
<reference evidence="1 2" key="1">
    <citation type="submission" date="2020-04" db="EMBL/GenBank/DDBJ databases">
        <title>Massilia sp. RP-1-19 isolated from soil.</title>
        <authorList>
            <person name="Dahal R.H."/>
        </authorList>
    </citation>
    <scope>NUCLEOTIDE SEQUENCE [LARGE SCALE GENOMIC DNA]</scope>
    <source>
        <strain evidence="1 2">RP-1-19</strain>
    </source>
</reference>
<sequence length="290" mass="31201">MRLVVGAELTALLQTDFAGDGAAVPPALLYRLCDAPGLQAAVQAQAWPAVDARFAGAASPDAYAVPFARSYIDERLRSAENPAQREFAGELIRNFTPCGSQFDHYLARLYANGEAALGDASDGSVYAVGMRTNDLNLSAPGQLPRRAFRAQAAIYDGQAQRAALDRIYDCFLGYYEQSAERFGAHNNDDVLPSCWGALRQATGRLLPRLRDPGLASQREWVAVAPLRPPAGFAVSGNVLVPSIPLRSHLRGAHPLPFEQVLVHPALSGIAADVGLRAFLRAKTLPSRVLR</sequence>
<evidence type="ECO:0000313" key="2">
    <source>
        <dbReference type="Proteomes" id="UP000583752"/>
    </source>
</evidence>
<keyword evidence="2" id="KW-1185">Reference proteome</keyword>
<dbReference type="Proteomes" id="UP000583752">
    <property type="component" value="Unassembled WGS sequence"/>
</dbReference>
<evidence type="ECO:0000313" key="1">
    <source>
        <dbReference type="EMBL" id="NML59886.1"/>
    </source>
</evidence>
<dbReference type="EMBL" id="JABBGG010000001">
    <property type="protein sequence ID" value="NML59886.1"/>
    <property type="molecule type" value="Genomic_DNA"/>
</dbReference>
<dbReference type="RefSeq" id="WP_169463575.1">
    <property type="nucleotide sequence ID" value="NZ_JABBGG010000001.1"/>
</dbReference>
<dbReference type="AlphaFoldDB" id="A0A848HDI9"/>
<organism evidence="1 2">
    <name type="scientific">Massilia polaris</name>
    <dbReference type="NCBI Taxonomy" id="2728846"/>
    <lineage>
        <taxon>Bacteria</taxon>
        <taxon>Pseudomonadati</taxon>
        <taxon>Pseudomonadota</taxon>
        <taxon>Betaproteobacteria</taxon>
        <taxon>Burkholderiales</taxon>
        <taxon>Oxalobacteraceae</taxon>
        <taxon>Telluria group</taxon>
        <taxon>Massilia</taxon>
    </lineage>
</organism>
<proteinExistence type="predicted"/>
<protein>
    <submittedName>
        <fullName evidence="1">Uncharacterized protein</fullName>
    </submittedName>
</protein>
<gene>
    <name evidence="1" type="ORF">HHL21_02065</name>
</gene>
<comment type="caution">
    <text evidence="1">The sequence shown here is derived from an EMBL/GenBank/DDBJ whole genome shotgun (WGS) entry which is preliminary data.</text>
</comment>
<name>A0A848HDI9_9BURK</name>